<dbReference type="AlphaFoldDB" id="A0AAD7IFA2"/>
<dbReference type="Gene3D" id="3.80.10.10">
    <property type="entry name" value="Ribonuclease Inhibitor"/>
    <property type="match status" value="1"/>
</dbReference>
<accession>A0AAD7IFA2</accession>
<evidence type="ECO:0000313" key="2">
    <source>
        <dbReference type="Proteomes" id="UP001215280"/>
    </source>
</evidence>
<dbReference type="Proteomes" id="UP001215280">
    <property type="component" value="Unassembled WGS sequence"/>
</dbReference>
<evidence type="ECO:0008006" key="3">
    <source>
        <dbReference type="Google" id="ProtNLM"/>
    </source>
</evidence>
<dbReference type="SUPFAM" id="SSF52047">
    <property type="entry name" value="RNI-like"/>
    <property type="match status" value="1"/>
</dbReference>
<comment type="caution">
    <text evidence="1">The sequence shown here is derived from an EMBL/GenBank/DDBJ whole genome shotgun (WGS) entry which is preliminary data.</text>
</comment>
<sequence>MSLSRVALPCELWDAIIDHLHDDAAALCASALVCRSWVPASRFHRFEEISLSQKSGFRAARLNALLASPCGTIAPAVQSLTFPDALAPIQIRNPGTGQVFIKTLLELVPRATQLQHVRALTLSDLPWPLLRSLKNVQELTLTRVCIGQCLVDVVAVLPELRRLTLDGVTAVPYRGHLDVGGGDAPTTRLDTVTIRGSSIAFLGWLALAAPHARALSITDLAPRDLEYLLAYVNAVGPELETLDLAFYGGNFDEVLLPPLLAPCTSLQILRLHFSAPCDVERFFAFGGVFAHHPCPLQIVVPASSDVAAMNDFSFIQEGLVSFVCSQ</sequence>
<keyword evidence="2" id="KW-1185">Reference proteome</keyword>
<reference evidence="1" key="1">
    <citation type="submission" date="2023-03" db="EMBL/GenBank/DDBJ databases">
        <title>Massive genome expansion in bonnet fungi (Mycena s.s.) driven by repeated elements and novel gene families across ecological guilds.</title>
        <authorList>
            <consortium name="Lawrence Berkeley National Laboratory"/>
            <person name="Harder C.B."/>
            <person name="Miyauchi S."/>
            <person name="Viragh M."/>
            <person name="Kuo A."/>
            <person name="Thoen E."/>
            <person name="Andreopoulos B."/>
            <person name="Lu D."/>
            <person name="Skrede I."/>
            <person name="Drula E."/>
            <person name="Henrissat B."/>
            <person name="Morin E."/>
            <person name="Kohler A."/>
            <person name="Barry K."/>
            <person name="LaButti K."/>
            <person name="Morin E."/>
            <person name="Salamov A."/>
            <person name="Lipzen A."/>
            <person name="Mereny Z."/>
            <person name="Hegedus B."/>
            <person name="Baldrian P."/>
            <person name="Stursova M."/>
            <person name="Weitz H."/>
            <person name="Taylor A."/>
            <person name="Grigoriev I.V."/>
            <person name="Nagy L.G."/>
            <person name="Martin F."/>
            <person name="Kauserud H."/>
        </authorList>
    </citation>
    <scope>NUCLEOTIDE SEQUENCE</scope>
    <source>
        <strain evidence="1">CBHHK188m</strain>
    </source>
</reference>
<protein>
    <recommendedName>
        <fullName evidence="3">F-box domain-containing protein</fullName>
    </recommendedName>
</protein>
<proteinExistence type="predicted"/>
<evidence type="ECO:0000313" key="1">
    <source>
        <dbReference type="EMBL" id="KAJ7741789.1"/>
    </source>
</evidence>
<gene>
    <name evidence="1" type="ORF">DFH07DRAFT_1063907</name>
</gene>
<name>A0AAD7IFA2_9AGAR</name>
<dbReference type="InterPro" id="IPR032675">
    <property type="entry name" value="LRR_dom_sf"/>
</dbReference>
<dbReference type="EMBL" id="JARJLG010000121">
    <property type="protein sequence ID" value="KAJ7741789.1"/>
    <property type="molecule type" value="Genomic_DNA"/>
</dbReference>
<organism evidence="1 2">
    <name type="scientific">Mycena maculata</name>
    <dbReference type="NCBI Taxonomy" id="230809"/>
    <lineage>
        <taxon>Eukaryota</taxon>
        <taxon>Fungi</taxon>
        <taxon>Dikarya</taxon>
        <taxon>Basidiomycota</taxon>
        <taxon>Agaricomycotina</taxon>
        <taxon>Agaricomycetes</taxon>
        <taxon>Agaricomycetidae</taxon>
        <taxon>Agaricales</taxon>
        <taxon>Marasmiineae</taxon>
        <taxon>Mycenaceae</taxon>
        <taxon>Mycena</taxon>
    </lineage>
</organism>